<comment type="caution">
    <text evidence="1">The sequence shown here is derived from an EMBL/GenBank/DDBJ whole genome shotgun (WGS) entry which is preliminary data.</text>
</comment>
<dbReference type="EMBL" id="QXQB01000004">
    <property type="protein sequence ID" value="RJX38261.1"/>
    <property type="molecule type" value="Genomic_DNA"/>
</dbReference>
<accession>A0A3A6PNZ3</accession>
<proteinExistence type="predicted"/>
<evidence type="ECO:0000313" key="2">
    <source>
        <dbReference type="Proteomes" id="UP000267798"/>
    </source>
</evidence>
<sequence>MSTVEIHAAFKDEQSAMEALHKLQALRAVDVCGLYEHGRLTATIEDAVADRAMRLIEQVGGSITSGHSE</sequence>
<protein>
    <recommendedName>
        <fullName evidence="3">HMA domain-containing protein</fullName>
    </recommendedName>
</protein>
<keyword evidence="2" id="KW-1185">Reference proteome</keyword>
<dbReference type="OrthoDB" id="2627978at2"/>
<dbReference type="RefSeq" id="WP_120113077.1">
    <property type="nucleotide sequence ID" value="NZ_QXQB01000004.1"/>
</dbReference>
<evidence type="ECO:0008006" key="3">
    <source>
        <dbReference type="Google" id="ProtNLM"/>
    </source>
</evidence>
<reference evidence="1 2" key="1">
    <citation type="submission" date="2018-09" db="EMBL/GenBank/DDBJ databases">
        <title>Paenibacillus aracenensis nov. sp. isolated from a cave in southern Spain.</title>
        <authorList>
            <person name="Jurado V."/>
            <person name="Gutierrez-Patricio S."/>
            <person name="Gonzalez-Pimentel J.L."/>
            <person name="Miller A.Z."/>
            <person name="Laiz L."/>
            <person name="Saiz-Jimenez C."/>
        </authorList>
    </citation>
    <scope>NUCLEOTIDE SEQUENCE [LARGE SCALE GENOMIC DNA]</scope>
    <source>
        <strain evidence="1 2">JCM 19203</strain>
    </source>
</reference>
<evidence type="ECO:0000313" key="1">
    <source>
        <dbReference type="EMBL" id="RJX38261.1"/>
    </source>
</evidence>
<name>A0A3A6PNZ3_9BACL</name>
<dbReference type="Proteomes" id="UP000267798">
    <property type="component" value="Unassembled WGS sequence"/>
</dbReference>
<gene>
    <name evidence="1" type="ORF">D3P09_19565</name>
</gene>
<dbReference type="AlphaFoldDB" id="A0A3A6PNZ3"/>
<organism evidence="1 2">
    <name type="scientific">Paenibacillus pinisoli</name>
    <dbReference type="NCBI Taxonomy" id="1276110"/>
    <lineage>
        <taxon>Bacteria</taxon>
        <taxon>Bacillati</taxon>
        <taxon>Bacillota</taxon>
        <taxon>Bacilli</taxon>
        <taxon>Bacillales</taxon>
        <taxon>Paenibacillaceae</taxon>
        <taxon>Paenibacillus</taxon>
    </lineage>
</organism>